<evidence type="ECO:0000256" key="1">
    <source>
        <dbReference type="SAM" id="MobiDB-lite"/>
    </source>
</evidence>
<keyword evidence="3" id="KW-1185">Reference proteome</keyword>
<protein>
    <submittedName>
        <fullName evidence="2">Uncharacterized protein</fullName>
    </submittedName>
</protein>
<dbReference type="Proteomes" id="UP001190700">
    <property type="component" value="Unassembled WGS sequence"/>
</dbReference>
<proteinExistence type="predicted"/>
<reference evidence="2 3" key="1">
    <citation type="journal article" date="2015" name="Genome Biol. Evol.">
        <title>Comparative Genomics of a Bacterivorous Green Alga Reveals Evolutionary Causalities and Consequences of Phago-Mixotrophic Mode of Nutrition.</title>
        <authorList>
            <person name="Burns J.A."/>
            <person name="Paasch A."/>
            <person name="Narechania A."/>
            <person name="Kim E."/>
        </authorList>
    </citation>
    <scope>NUCLEOTIDE SEQUENCE [LARGE SCALE GENOMIC DNA]</scope>
    <source>
        <strain evidence="2 3">PLY_AMNH</strain>
    </source>
</reference>
<feature type="region of interest" description="Disordered" evidence="1">
    <location>
        <begin position="200"/>
        <end position="219"/>
    </location>
</feature>
<dbReference type="EMBL" id="LGRX02008001">
    <property type="protein sequence ID" value="KAK3274022.1"/>
    <property type="molecule type" value="Genomic_DNA"/>
</dbReference>
<comment type="caution">
    <text evidence="2">The sequence shown here is derived from an EMBL/GenBank/DDBJ whole genome shotgun (WGS) entry which is preliminary data.</text>
</comment>
<feature type="region of interest" description="Disordered" evidence="1">
    <location>
        <begin position="1"/>
        <end position="25"/>
    </location>
</feature>
<gene>
    <name evidence="2" type="ORF">CYMTET_17772</name>
</gene>
<accession>A0AAE0L6T6</accession>
<organism evidence="2 3">
    <name type="scientific">Cymbomonas tetramitiformis</name>
    <dbReference type="NCBI Taxonomy" id="36881"/>
    <lineage>
        <taxon>Eukaryota</taxon>
        <taxon>Viridiplantae</taxon>
        <taxon>Chlorophyta</taxon>
        <taxon>Pyramimonadophyceae</taxon>
        <taxon>Pyramimonadales</taxon>
        <taxon>Pyramimonadaceae</taxon>
        <taxon>Cymbomonas</taxon>
    </lineage>
</organism>
<name>A0AAE0L6T6_9CHLO</name>
<evidence type="ECO:0000313" key="3">
    <source>
        <dbReference type="Proteomes" id="UP001190700"/>
    </source>
</evidence>
<sequence length="219" mass="23311">MHAVRPMRLPHSSPYQQQQQQELCASEATPALQDPGLEQWTGRRGAVHDGSLMVQPQCSPQQTQHELRGPEVLIVPGPVPCVVGQDACFDMKHVPLRLGGPGQMASPPGSAVEPSLVKAEPRWSGMTGVLVEGKLMAHGTVNIQEDGPAYWTDMSGMLIEGRLIPVTRAAPAQQPARTGAIALADARLNGSHSGDVTGMVHHGTHTGGRQRARDILGSQ</sequence>
<evidence type="ECO:0000313" key="2">
    <source>
        <dbReference type="EMBL" id="KAK3274022.1"/>
    </source>
</evidence>
<dbReference type="AlphaFoldDB" id="A0AAE0L6T6"/>